<reference evidence="2 3" key="1">
    <citation type="submission" date="2023-08" db="EMBL/GenBank/DDBJ databases">
        <title>Whole-genome sequencing of halo(alkali)philic microorganisms from hypersaline lakes.</title>
        <authorList>
            <person name="Sorokin D.Y."/>
            <person name="Abbas B."/>
            <person name="Merkel A.Y."/>
        </authorList>
    </citation>
    <scope>NUCLEOTIDE SEQUENCE [LARGE SCALE GENOMIC DNA]</scope>
    <source>
        <strain evidence="2 3">AB-CW4</strain>
    </source>
</reference>
<feature type="transmembrane region" description="Helical" evidence="1">
    <location>
        <begin position="12"/>
        <end position="31"/>
    </location>
</feature>
<keyword evidence="1" id="KW-1133">Transmembrane helix</keyword>
<comment type="caution">
    <text evidence="2">The sequence shown here is derived from an EMBL/GenBank/DDBJ whole genome shotgun (WGS) entry which is preliminary data.</text>
</comment>
<dbReference type="Proteomes" id="UP001239019">
    <property type="component" value="Unassembled WGS sequence"/>
</dbReference>
<dbReference type="EMBL" id="JAVDDT010000002">
    <property type="protein sequence ID" value="MDQ2069229.1"/>
    <property type="molecule type" value="Genomic_DNA"/>
</dbReference>
<keyword evidence="3" id="KW-1185">Reference proteome</keyword>
<keyword evidence="1" id="KW-0812">Transmembrane</keyword>
<proteinExistence type="predicted"/>
<dbReference type="RefSeq" id="WP_306727715.1">
    <property type="nucleotide sequence ID" value="NZ_JAVDDT010000002.1"/>
</dbReference>
<evidence type="ECO:0000256" key="1">
    <source>
        <dbReference type="SAM" id="Phobius"/>
    </source>
</evidence>
<name>A0ABU0W5E0_9GAMM</name>
<organism evidence="2 3">
    <name type="scientific">Natronospira bacteriovora</name>
    <dbReference type="NCBI Taxonomy" id="3069753"/>
    <lineage>
        <taxon>Bacteria</taxon>
        <taxon>Pseudomonadati</taxon>
        <taxon>Pseudomonadota</taxon>
        <taxon>Gammaproteobacteria</taxon>
        <taxon>Natronospirales</taxon>
        <taxon>Natronospiraceae</taxon>
        <taxon>Natronospira</taxon>
    </lineage>
</organism>
<evidence type="ECO:0000313" key="3">
    <source>
        <dbReference type="Proteomes" id="UP001239019"/>
    </source>
</evidence>
<protein>
    <submittedName>
        <fullName evidence="2">Uncharacterized protein</fullName>
    </submittedName>
</protein>
<sequence>MIGLLSDILSILASWAGMGVLLLLAVGLKIWQIMREYRRRRR</sequence>
<accession>A0ABU0W5E0</accession>
<evidence type="ECO:0000313" key="2">
    <source>
        <dbReference type="EMBL" id="MDQ2069229.1"/>
    </source>
</evidence>
<gene>
    <name evidence="2" type="ORF">RBH19_05045</name>
</gene>
<keyword evidence="1" id="KW-0472">Membrane</keyword>